<dbReference type="EMBL" id="LGFO01000012">
    <property type="protein sequence ID" value="KUK37084.1"/>
    <property type="molecule type" value="Genomic_DNA"/>
</dbReference>
<evidence type="ECO:0000256" key="8">
    <source>
        <dbReference type="SAM" id="MobiDB-lite"/>
    </source>
</evidence>
<organism evidence="10 11">
    <name type="scientific">Thermacetogenium phaeum</name>
    <dbReference type="NCBI Taxonomy" id="85874"/>
    <lineage>
        <taxon>Bacteria</taxon>
        <taxon>Bacillati</taxon>
        <taxon>Bacillota</taxon>
        <taxon>Clostridia</taxon>
        <taxon>Thermoanaerobacterales</taxon>
        <taxon>Thermoanaerobacteraceae</taxon>
        <taxon>Thermacetogenium</taxon>
    </lineage>
</organism>
<dbReference type="PROSITE" id="PS51747">
    <property type="entry name" value="CYT_DCMP_DEAMINASES_2"/>
    <property type="match status" value="1"/>
</dbReference>
<keyword evidence="4 7" id="KW-0378">Hydrolase</keyword>
<comment type="catalytic activity">
    <reaction evidence="6 7">
        <text>adenosine(34) in tRNA + H2O + H(+) = inosine(34) in tRNA + NH4(+)</text>
        <dbReference type="Rhea" id="RHEA:43168"/>
        <dbReference type="Rhea" id="RHEA-COMP:10373"/>
        <dbReference type="Rhea" id="RHEA-COMP:10374"/>
        <dbReference type="ChEBI" id="CHEBI:15377"/>
        <dbReference type="ChEBI" id="CHEBI:15378"/>
        <dbReference type="ChEBI" id="CHEBI:28938"/>
        <dbReference type="ChEBI" id="CHEBI:74411"/>
        <dbReference type="ChEBI" id="CHEBI:82852"/>
        <dbReference type="EC" id="3.5.4.33"/>
    </reaction>
</comment>
<dbReference type="Gene3D" id="3.40.140.10">
    <property type="entry name" value="Cytidine Deaminase, domain 2"/>
    <property type="match status" value="1"/>
</dbReference>
<dbReference type="Pfam" id="PF14437">
    <property type="entry name" value="MafB19-deam"/>
    <property type="match status" value="1"/>
</dbReference>
<feature type="binding site" evidence="7">
    <location>
        <position position="89"/>
    </location>
    <ligand>
        <name>Zn(2+)</name>
        <dbReference type="ChEBI" id="CHEBI:29105"/>
        <note>catalytic</note>
    </ligand>
</feature>
<dbReference type="SUPFAM" id="SSF53927">
    <property type="entry name" value="Cytidine deaminase-like"/>
    <property type="match status" value="1"/>
</dbReference>
<evidence type="ECO:0000256" key="2">
    <source>
        <dbReference type="ARBA" id="ARBA00022694"/>
    </source>
</evidence>
<dbReference type="PANTHER" id="PTHR11079">
    <property type="entry name" value="CYTOSINE DEAMINASE FAMILY MEMBER"/>
    <property type="match status" value="1"/>
</dbReference>
<evidence type="ECO:0000256" key="3">
    <source>
        <dbReference type="ARBA" id="ARBA00022723"/>
    </source>
</evidence>
<feature type="region of interest" description="Disordered" evidence="8">
    <location>
        <begin position="161"/>
        <end position="186"/>
    </location>
</feature>
<accession>A0A101FHD8</accession>
<feature type="compositionally biased region" description="Polar residues" evidence="8">
    <location>
        <begin position="177"/>
        <end position="186"/>
    </location>
</feature>
<sequence>MEKEDRATSDETFMKEALKEAYKAAAKGEVPVGAVVVSNGEVIARGHNLKERLNDPTAHAEMLALREAALRLGSWRLNGCTLYVTMEPCPMCAGAAIQGRVQRIVYGAPDPKAGAAGSCVDLLGETCFNHRVEVAGGVLREKCARLLQEFFRKLRAGEIAAAAPPSEPEEECRPLPNNNTSSQPTP</sequence>
<evidence type="ECO:0000256" key="7">
    <source>
        <dbReference type="HAMAP-Rule" id="MF_00972"/>
    </source>
</evidence>
<dbReference type="PATRIC" id="fig|85874.4.peg.1215"/>
<gene>
    <name evidence="7" type="primary">tadA</name>
    <name evidence="10" type="ORF">XD66_0200</name>
</gene>
<dbReference type="GO" id="GO:0008270">
    <property type="term" value="F:zinc ion binding"/>
    <property type="evidence" value="ECO:0007669"/>
    <property type="project" value="UniProtKB-UniRule"/>
</dbReference>
<evidence type="ECO:0000256" key="5">
    <source>
        <dbReference type="ARBA" id="ARBA00022833"/>
    </source>
</evidence>
<evidence type="ECO:0000256" key="1">
    <source>
        <dbReference type="ARBA" id="ARBA00011738"/>
    </source>
</evidence>
<proteinExistence type="inferred from homology"/>
<evidence type="ECO:0000256" key="4">
    <source>
        <dbReference type="ARBA" id="ARBA00022801"/>
    </source>
</evidence>
<feature type="domain" description="CMP/dCMP-type deaminase" evidence="9">
    <location>
        <begin position="8"/>
        <end position="121"/>
    </location>
</feature>
<keyword evidence="5 7" id="KW-0862">Zinc</keyword>
<feature type="active site" description="Proton donor" evidence="7">
    <location>
        <position position="61"/>
    </location>
</feature>
<reference evidence="11" key="1">
    <citation type="journal article" date="2015" name="MBio">
        <title>Genome-Resolved Metagenomic Analysis Reveals Roles for Candidate Phyla and Other Microbial Community Members in Biogeochemical Transformations in Oil Reservoirs.</title>
        <authorList>
            <person name="Hu P."/>
            <person name="Tom L."/>
            <person name="Singh A."/>
            <person name="Thomas B.C."/>
            <person name="Baker B.J."/>
            <person name="Piceno Y.M."/>
            <person name="Andersen G.L."/>
            <person name="Banfield J.F."/>
        </authorList>
    </citation>
    <scope>NUCLEOTIDE SEQUENCE [LARGE SCALE GENOMIC DNA]</scope>
</reference>
<keyword evidence="3 7" id="KW-0479">Metal-binding</keyword>
<dbReference type="AlphaFoldDB" id="A0A101FHD8"/>
<dbReference type="InterPro" id="IPR028883">
    <property type="entry name" value="tRNA_aden_deaminase"/>
</dbReference>
<dbReference type="CDD" id="cd01285">
    <property type="entry name" value="nucleoside_deaminase"/>
    <property type="match status" value="1"/>
</dbReference>
<evidence type="ECO:0000313" key="11">
    <source>
        <dbReference type="Proteomes" id="UP000053326"/>
    </source>
</evidence>
<dbReference type="InterPro" id="IPR016193">
    <property type="entry name" value="Cytidine_deaminase-like"/>
</dbReference>
<dbReference type="PANTHER" id="PTHR11079:SF202">
    <property type="entry name" value="TRNA-SPECIFIC ADENOSINE DEAMINASE"/>
    <property type="match status" value="1"/>
</dbReference>
<dbReference type="FunFam" id="3.40.140.10:FF:000005">
    <property type="entry name" value="tRNA-specific adenosine deaminase"/>
    <property type="match status" value="1"/>
</dbReference>
<dbReference type="EC" id="3.5.4.33" evidence="7"/>
<dbReference type="InterPro" id="IPR058535">
    <property type="entry name" value="MafB19-deam"/>
</dbReference>
<evidence type="ECO:0000259" key="9">
    <source>
        <dbReference type="PROSITE" id="PS51747"/>
    </source>
</evidence>
<feature type="binding site" evidence="7">
    <location>
        <position position="59"/>
    </location>
    <ligand>
        <name>Zn(2+)</name>
        <dbReference type="ChEBI" id="CHEBI:29105"/>
        <note>catalytic</note>
    </ligand>
</feature>
<name>A0A101FHD8_9THEO</name>
<keyword evidence="2 7" id="KW-0819">tRNA processing</keyword>
<comment type="caution">
    <text evidence="10">The sequence shown here is derived from an EMBL/GenBank/DDBJ whole genome shotgun (WGS) entry which is preliminary data.</text>
</comment>
<comment type="similarity">
    <text evidence="7">Belongs to the cytidine and deoxycytidylate deaminase family.</text>
</comment>
<dbReference type="NCBIfam" id="NF008113">
    <property type="entry name" value="PRK10860.1"/>
    <property type="match status" value="1"/>
</dbReference>
<evidence type="ECO:0000313" key="10">
    <source>
        <dbReference type="EMBL" id="KUK37084.1"/>
    </source>
</evidence>
<evidence type="ECO:0000256" key="6">
    <source>
        <dbReference type="ARBA" id="ARBA00048045"/>
    </source>
</evidence>
<dbReference type="Proteomes" id="UP000053326">
    <property type="component" value="Unassembled WGS sequence"/>
</dbReference>
<comment type="subunit">
    <text evidence="1 7">Homodimer.</text>
</comment>
<dbReference type="GO" id="GO:0002100">
    <property type="term" value="P:tRNA wobble adenosine to inosine editing"/>
    <property type="evidence" value="ECO:0007669"/>
    <property type="project" value="UniProtKB-UniRule"/>
</dbReference>
<dbReference type="InterPro" id="IPR002125">
    <property type="entry name" value="CMP_dCMP_dom"/>
</dbReference>
<feature type="binding site" evidence="7">
    <location>
        <position position="92"/>
    </location>
    <ligand>
        <name>Zn(2+)</name>
        <dbReference type="ChEBI" id="CHEBI:29105"/>
        <note>catalytic</note>
    </ligand>
</feature>
<comment type="function">
    <text evidence="7">Catalyzes the deamination of adenosine to inosine at the wobble position 34 of tRNA(Arg2).</text>
</comment>
<comment type="cofactor">
    <cofactor evidence="7">
        <name>Zn(2+)</name>
        <dbReference type="ChEBI" id="CHEBI:29105"/>
    </cofactor>
    <text evidence="7">Binds 1 zinc ion per subunit.</text>
</comment>
<dbReference type="GO" id="GO:0052717">
    <property type="term" value="F:tRNA-specific adenosine-34 deaminase activity"/>
    <property type="evidence" value="ECO:0007669"/>
    <property type="project" value="UniProtKB-UniRule"/>
</dbReference>
<protein>
    <recommendedName>
        <fullName evidence="7">tRNA-specific adenosine deaminase</fullName>
        <ecNumber evidence="7">3.5.4.33</ecNumber>
    </recommendedName>
</protein>
<dbReference type="HAMAP" id="MF_00972">
    <property type="entry name" value="tRNA_aden_deaminase"/>
    <property type="match status" value="1"/>
</dbReference>